<name>A0A0J8QP48_COCIT</name>
<feature type="transmembrane region" description="Helical" evidence="1">
    <location>
        <begin position="249"/>
        <end position="267"/>
    </location>
</feature>
<dbReference type="EMBL" id="DS268134">
    <property type="protein sequence ID" value="KMU74264.1"/>
    <property type="molecule type" value="Genomic_DNA"/>
</dbReference>
<dbReference type="AlphaFoldDB" id="A0A0J8QP48"/>
<accession>A0A0J8QP48</accession>
<feature type="transmembrane region" description="Helical" evidence="1">
    <location>
        <begin position="199"/>
        <end position="219"/>
    </location>
</feature>
<sequence length="282" mass="31840">MPPTPHTVLHVPILTQYSDTGQSLCARGARHVTNMAQYVYTHNGKAYSVAAKNRGLVHEIEIPANFEAVSELMRALEYGLKIKKAQARVVVHDQRSDAEQGPATPVTPAAPRCLKRLSRCNLVIVTILRLLRSNKLRPSRSAPTMATCAAPCTKKTCLSSLSKSTTLVLESRLLTSISDELVRGHIRTRHSSISRRQKYFLIVFLAIVGLNQELLSTALRSNQKNIPGNRRQFFFRCGKNSLIWQGNTYLYFYVPYAVYIILPAQLCKYNWRKNIPLQTFIK</sequence>
<protein>
    <submittedName>
        <fullName evidence="2">Uncharacterized protein</fullName>
    </submittedName>
</protein>
<evidence type="ECO:0000256" key="1">
    <source>
        <dbReference type="SAM" id="Phobius"/>
    </source>
</evidence>
<organism evidence="2 3">
    <name type="scientific">Coccidioides immitis RMSCC 3703</name>
    <dbReference type="NCBI Taxonomy" id="454286"/>
    <lineage>
        <taxon>Eukaryota</taxon>
        <taxon>Fungi</taxon>
        <taxon>Dikarya</taxon>
        <taxon>Ascomycota</taxon>
        <taxon>Pezizomycotina</taxon>
        <taxon>Eurotiomycetes</taxon>
        <taxon>Eurotiomycetidae</taxon>
        <taxon>Onygenales</taxon>
        <taxon>Onygenaceae</taxon>
        <taxon>Coccidioides</taxon>
    </lineage>
</organism>
<evidence type="ECO:0000313" key="2">
    <source>
        <dbReference type="EMBL" id="KMU74264.1"/>
    </source>
</evidence>
<keyword evidence="1" id="KW-0812">Transmembrane</keyword>
<evidence type="ECO:0000313" key="3">
    <source>
        <dbReference type="Proteomes" id="UP000054559"/>
    </source>
</evidence>
<dbReference type="OrthoDB" id="5387413at2759"/>
<proteinExistence type="predicted"/>
<keyword evidence="1" id="KW-0472">Membrane</keyword>
<dbReference type="Proteomes" id="UP000054559">
    <property type="component" value="Unassembled WGS sequence"/>
</dbReference>
<gene>
    <name evidence="2" type="ORF">CISG_04613</name>
</gene>
<reference evidence="3" key="1">
    <citation type="journal article" date="2010" name="Genome Res.">
        <title>Population genomic sequencing of Coccidioides fungi reveals recent hybridization and transposon control.</title>
        <authorList>
            <person name="Neafsey D.E."/>
            <person name="Barker B.M."/>
            <person name="Sharpton T.J."/>
            <person name="Stajich J.E."/>
            <person name="Park D.J."/>
            <person name="Whiston E."/>
            <person name="Hung C.-Y."/>
            <person name="McMahan C."/>
            <person name="White J."/>
            <person name="Sykes S."/>
            <person name="Heiman D."/>
            <person name="Young S."/>
            <person name="Zeng Q."/>
            <person name="Abouelleil A."/>
            <person name="Aftuck L."/>
            <person name="Bessette D."/>
            <person name="Brown A."/>
            <person name="FitzGerald M."/>
            <person name="Lui A."/>
            <person name="Macdonald J.P."/>
            <person name="Priest M."/>
            <person name="Orbach M.J."/>
            <person name="Galgiani J.N."/>
            <person name="Kirkland T.N."/>
            <person name="Cole G.T."/>
            <person name="Birren B.W."/>
            <person name="Henn M.R."/>
            <person name="Taylor J.W."/>
            <person name="Rounsley S.D."/>
        </authorList>
    </citation>
    <scope>NUCLEOTIDE SEQUENCE [LARGE SCALE GENOMIC DNA]</scope>
    <source>
        <strain evidence="3">RMSCC 3703</strain>
    </source>
</reference>
<keyword evidence="1" id="KW-1133">Transmembrane helix</keyword>